<keyword evidence="1" id="KW-0238">DNA-binding</keyword>
<evidence type="ECO:0000259" key="2">
    <source>
        <dbReference type="Pfam" id="PF07282"/>
    </source>
</evidence>
<reference evidence="3 4" key="1">
    <citation type="submission" date="2024-09" db="EMBL/GenBank/DDBJ databases">
        <authorList>
            <person name="Ruan L."/>
        </authorList>
    </citation>
    <scope>NUCLEOTIDE SEQUENCE [LARGE SCALE GENOMIC DNA]</scope>
    <source>
        <strain evidence="3 4">D33</strain>
    </source>
</reference>
<feature type="domain" description="Cas12f1-like TNB" evidence="2">
    <location>
        <begin position="1"/>
        <end position="22"/>
    </location>
</feature>
<dbReference type="RefSeq" id="WP_375527008.1">
    <property type="nucleotide sequence ID" value="NZ_JBHILM010000024.1"/>
</dbReference>
<organism evidence="3 4">
    <name type="scientific">Paenibacillus terreus</name>
    <dbReference type="NCBI Taxonomy" id="1387834"/>
    <lineage>
        <taxon>Bacteria</taxon>
        <taxon>Bacillati</taxon>
        <taxon>Bacillota</taxon>
        <taxon>Bacilli</taxon>
        <taxon>Bacillales</taxon>
        <taxon>Paenibacillaceae</taxon>
        <taxon>Paenibacillus</taxon>
    </lineage>
</organism>
<keyword evidence="4" id="KW-1185">Reference proteome</keyword>
<feature type="non-terminal residue" evidence="3">
    <location>
        <position position="1"/>
    </location>
</feature>
<gene>
    <name evidence="3" type="ORF">ACE3NQ_20305</name>
</gene>
<evidence type="ECO:0000313" key="4">
    <source>
        <dbReference type="Proteomes" id="UP001580407"/>
    </source>
</evidence>
<sequence>REWECPACHSHHDRDVNASRNILAEGKRLLNE</sequence>
<dbReference type="Proteomes" id="UP001580407">
    <property type="component" value="Unassembled WGS sequence"/>
</dbReference>
<evidence type="ECO:0000256" key="1">
    <source>
        <dbReference type="ARBA" id="ARBA00023125"/>
    </source>
</evidence>
<accession>A0ABV5BC38</accession>
<proteinExistence type="predicted"/>
<dbReference type="Pfam" id="PF07282">
    <property type="entry name" value="Cas12f1-like_TNB"/>
    <property type="match status" value="1"/>
</dbReference>
<evidence type="ECO:0000313" key="3">
    <source>
        <dbReference type="EMBL" id="MFB5683267.1"/>
    </source>
</evidence>
<name>A0ABV5BC38_9BACL</name>
<comment type="caution">
    <text evidence="3">The sequence shown here is derived from an EMBL/GenBank/DDBJ whole genome shotgun (WGS) entry which is preliminary data.</text>
</comment>
<protein>
    <submittedName>
        <fullName evidence="3">Zinc ribbon domain-containing protein</fullName>
    </submittedName>
</protein>
<dbReference type="EMBL" id="JBHILM010000024">
    <property type="protein sequence ID" value="MFB5683267.1"/>
    <property type="molecule type" value="Genomic_DNA"/>
</dbReference>
<dbReference type="InterPro" id="IPR010095">
    <property type="entry name" value="Cas12f1-like_TNB"/>
</dbReference>